<sequence>FIFCVRCRIMSFSVGGRVIIIQTVQRGRMKTTVVSCMFHLLYLSKTSCRDLQSKYFYQGLQFTVPGKSYMQVVELTLSACGCSFEDGLCVWVQGAEDRLDWLSNSGPTGTPNTGPAGDHTTGKGKYLYIESSPPSIRGYTAQLKSPMLPPAGENGYCFTFWHHMFGATVGSLRMLLQTTDPMKKTMWQKSGNQGDEWQRVQIHVSLQEVHQVILDAAVGGEAGDIAIDDISLTSGPCPAPGNENGRNKKFFFELLADPEQGLWCHGIRCPVGDPLSLGRAGATAVCFGL</sequence>
<dbReference type="AlphaFoldDB" id="A0A3Q4B461"/>
<dbReference type="Proteomes" id="UP000261620">
    <property type="component" value="Unplaced"/>
</dbReference>
<name>A0A3Q4B461_MOLML</name>
<feature type="domain" description="MAM" evidence="1">
    <location>
        <begin position="80"/>
        <end position="239"/>
    </location>
</feature>
<dbReference type="Ensembl" id="ENSMMOT00000012484.1">
    <property type="protein sequence ID" value="ENSMMOP00000012280.1"/>
    <property type="gene ID" value="ENSMMOG00000009443.1"/>
</dbReference>
<dbReference type="Gene3D" id="2.60.120.200">
    <property type="match status" value="1"/>
</dbReference>
<dbReference type="SMART" id="SM00137">
    <property type="entry name" value="MAM"/>
    <property type="match status" value="1"/>
</dbReference>
<keyword evidence="3" id="KW-1185">Reference proteome</keyword>
<dbReference type="Pfam" id="PF00629">
    <property type="entry name" value="MAM"/>
    <property type="match status" value="1"/>
</dbReference>
<dbReference type="InterPro" id="IPR013320">
    <property type="entry name" value="ConA-like_dom_sf"/>
</dbReference>
<dbReference type="PANTHER" id="PTHR23282:SF150">
    <property type="entry name" value="SI:CH211-106H4.4"/>
    <property type="match status" value="1"/>
</dbReference>
<evidence type="ECO:0000259" key="1">
    <source>
        <dbReference type="PROSITE" id="PS50060"/>
    </source>
</evidence>
<evidence type="ECO:0000313" key="3">
    <source>
        <dbReference type="Proteomes" id="UP000261620"/>
    </source>
</evidence>
<reference evidence="2" key="2">
    <citation type="submission" date="2025-09" db="UniProtKB">
        <authorList>
            <consortium name="Ensembl"/>
        </authorList>
    </citation>
    <scope>IDENTIFICATION</scope>
</reference>
<reference evidence="2" key="1">
    <citation type="submission" date="2025-08" db="UniProtKB">
        <authorList>
            <consortium name="Ensembl"/>
        </authorList>
    </citation>
    <scope>IDENTIFICATION</scope>
</reference>
<evidence type="ECO:0000313" key="2">
    <source>
        <dbReference type="Ensembl" id="ENSMMOP00000012280.1"/>
    </source>
</evidence>
<accession>A0A3Q4B461</accession>
<dbReference type="PANTHER" id="PTHR23282">
    <property type="entry name" value="APICAL ENDOSOMAL GLYCOPROTEIN PRECURSOR"/>
    <property type="match status" value="1"/>
</dbReference>
<dbReference type="GO" id="GO:0016020">
    <property type="term" value="C:membrane"/>
    <property type="evidence" value="ECO:0007669"/>
    <property type="project" value="InterPro"/>
</dbReference>
<proteinExistence type="predicted"/>
<dbReference type="SUPFAM" id="SSF49899">
    <property type="entry name" value="Concanavalin A-like lectins/glucanases"/>
    <property type="match status" value="1"/>
</dbReference>
<dbReference type="PROSITE" id="PS50060">
    <property type="entry name" value="MAM_2"/>
    <property type="match status" value="1"/>
</dbReference>
<dbReference type="InterPro" id="IPR051560">
    <property type="entry name" value="MAM_domain-containing"/>
</dbReference>
<protein>
    <recommendedName>
        <fullName evidence="1">MAM domain-containing protein</fullName>
    </recommendedName>
</protein>
<organism evidence="2 3">
    <name type="scientific">Mola mola</name>
    <name type="common">Ocean sunfish</name>
    <name type="synonym">Tetraodon mola</name>
    <dbReference type="NCBI Taxonomy" id="94237"/>
    <lineage>
        <taxon>Eukaryota</taxon>
        <taxon>Metazoa</taxon>
        <taxon>Chordata</taxon>
        <taxon>Craniata</taxon>
        <taxon>Vertebrata</taxon>
        <taxon>Euteleostomi</taxon>
        <taxon>Actinopterygii</taxon>
        <taxon>Neopterygii</taxon>
        <taxon>Teleostei</taxon>
        <taxon>Neoteleostei</taxon>
        <taxon>Acanthomorphata</taxon>
        <taxon>Eupercaria</taxon>
        <taxon>Tetraodontiformes</taxon>
        <taxon>Molidae</taxon>
        <taxon>Mola</taxon>
    </lineage>
</organism>
<dbReference type="InterPro" id="IPR000998">
    <property type="entry name" value="MAM_dom"/>
</dbReference>
<dbReference type="CDD" id="cd06263">
    <property type="entry name" value="MAM"/>
    <property type="match status" value="1"/>
</dbReference>